<dbReference type="OrthoDB" id="10631167at2759"/>
<evidence type="ECO:0000313" key="1">
    <source>
        <dbReference type="EMBL" id="CAE7506608.1"/>
    </source>
</evidence>
<name>A0A812T5E3_SYMPI</name>
<keyword evidence="2" id="KW-1185">Reference proteome</keyword>
<organism evidence="1 2">
    <name type="scientific">Symbiodinium pilosum</name>
    <name type="common">Dinoflagellate</name>
    <dbReference type="NCBI Taxonomy" id="2952"/>
    <lineage>
        <taxon>Eukaryota</taxon>
        <taxon>Sar</taxon>
        <taxon>Alveolata</taxon>
        <taxon>Dinophyceae</taxon>
        <taxon>Suessiales</taxon>
        <taxon>Symbiodiniaceae</taxon>
        <taxon>Symbiodinium</taxon>
    </lineage>
</organism>
<accession>A0A812T5E3</accession>
<dbReference type="AlphaFoldDB" id="A0A812T5E3"/>
<evidence type="ECO:0000313" key="2">
    <source>
        <dbReference type="Proteomes" id="UP000649617"/>
    </source>
</evidence>
<feature type="non-terminal residue" evidence="1">
    <location>
        <position position="1"/>
    </location>
</feature>
<gene>
    <name evidence="1" type="ORF">SPIL2461_LOCUS13135</name>
</gene>
<sequence>MVAKPPDISEYLRTQGFGARELATLEVADSAVIAGQLAFELNIPHSEELARAVEGLVTAAKKEDGMLKKTEAVLASDLAWTQLAVSTGAPARPPPGEKIRKLLANGEERAARELRLQVLWTRQLGEELAAMGVAEFKLELRATGGRLAWAAKDKIVEVLYEGAPLIWRAPRYPVMVLVSIERVVLDDSELTGLRVYALGQVGQGLGVAKVVGSPSHPRIKEMPLCVSEAAFFENPAWLKVGFELLQWLATFGRDYLLPKLKPNFVVFEKKMGSDTYARSYGGRVAKLQLKFAVAAREENRYHTLDEREVASSLQDWLKDRRSLAEETATEVADKLAETWRTGVVKVDQ</sequence>
<comment type="caution">
    <text evidence="1">The sequence shown here is derived from an EMBL/GenBank/DDBJ whole genome shotgun (WGS) entry which is preliminary data.</text>
</comment>
<reference evidence="1" key="1">
    <citation type="submission" date="2021-02" db="EMBL/GenBank/DDBJ databases">
        <authorList>
            <person name="Dougan E. K."/>
            <person name="Rhodes N."/>
            <person name="Thang M."/>
            <person name="Chan C."/>
        </authorList>
    </citation>
    <scope>NUCLEOTIDE SEQUENCE</scope>
</reference>
<proteinExistence type="predicted"/>
<protein>
    <submittedName>
        <fullName evidence="1">Uncharacterized protein</fullName>
    </submittedName>
</protein>
<dbReference type="EMBL" id="CAJNIZ010028297">
    <property type="protein sequence ID" value="CAE7506608.1"/>
    <property type="molecule type" value="Genomic_DNA"/>
</dbReference>
<dbReference type="Proteomes" id="UP000649617">
    <property type="component" value="Unassembled WGS sequence"/>
</dbReference>